<evidence type="ECO:0000313" key="3">
    <source>
        <dbReference type="Proteomes" id="UP000188836"/>
    </source>
</evidence>
<keyword evidence="1" id="KW-0812">Transmembrane</keyword>
<keyword evidence="1" id="KW-0472">Membrane</keyword>
<dbReference type="Proteomes" id="UP000188836">
    <property type="component" value="Unassembled WGS sequence"/>
</dbReference>
<dbReference type="RefSeq" id="WP_077115569.1">
    <property type="nucleotide sequence ID" value="NZ_MUKP01000014.1"/>
</dbReference>
<organism evidence="2 3">
    <name type="scientific">Nocardia donostiensis</name>
    <dbReference type="NCBI Taxonomy" id="1538463"/>
    <lineage>
        <taxon>Bacteria</taxon>
        <taxon>Bacillati</taxon>
        <taxon>Actinomycetota</taxon>
        <taxon>Actinomycetes</taxon>
        <taxon>Mycobacteriales</taxon>
        <taxon>Nocardiaceae</taxon>
        <taxon>Nocardia</taxon>
    </lineage>
</organism>
<sequence length="155" mass="16369">MTDSQSADDDANEPEPRDEIRSLTPFILAAAIAAIVLAVIVIAEFVTPAEKNVTESDRIAAGVQRFAEASSRYGLEPPEDAVCPDFDPARSPLAGRLVAGESGKSVEITDLTAPTAQGDTATANVTSKVDGQEATATWNLVRSGDRWLVCSQPVR</sequence>
<proteinExistence type="predicted"/>
<dbReference type="AlphaFoldDB" id="A0A1W0BC44"/>
<protein>
    <recommendedName>
        <fullName evidence="4">DUF4878 domain-containing protein</fullName>
    </recommendedName>
</protein>
<gene>
    <name evidence="2" type="ORF">B0T46_06505</name>
</gene>
<name>A0A1W0BC44_9NOCA</name>
<keyword evidence="3" id="KW-1185">Reference proteome</keyword>
<dbReference type="OrthoDB" id="4464858at2"/>
<keyword evidence="1" id="KW-1133">Transmembrane helix</keyword>
<comment type="caution">
    <text evidence="2">The sequence shown here is derived from an EMBL/GenBank/DDBJ whole genome shotgun (WGS) entry which is preliminary data.</text>
</comment>
<accession>A0A1W0BC44</accession>
<evidence type="ECO:0000256" key="1">
    <source>
        <dbReference type="SAM" id="Phobius"/>
    </source>
</evidence>
<dbReference type="EMBL" id="MUMY01000004">
    <property type="protein sequence ID" value="ONM49511.1"/>
    <property type="molecule type" value="Genomic_DNA"/>
</dbReference>
<reference evidence="2 3" key="1">
    <citation type="journal article" date="2016" name="Antonie Van Leeuwenhoek">
        <title>Nocardia donostiensis sp. nov., isolated from human respiratory specimens.</title>
        <authorList>
            <person name="Ercibengoa M."/>
            <person name="Bell M."/>
            <person name="Marimon J.M."/>
            <person name="Humrighouse B."/>
            <person name="Klenk H.P."/>
            <person name="Potter G."/>
            <person name="Perez-Trallero E."/>
        </authorList>
    </citation>
    <scope>NUCLEOTIDE SEQUENCE [LARGE SCALE GENOMIC DNA]</scope>
    <source>
        <strain evidence="2 3">X1655</strain>
    </source>
</reference>
<evidence type="ECO:0000313" key="2">
    <source>
        <dbReference type="EMBL" id="ONM49511.1"/>
    </source>
</evidence>
<evidence type="ECO:0008006" key="4">
    <source>
        <dbReference type="Google" id="ProtNLM"/>
    </source>
</evidence>
<feature type="transmembrane region" description="Helical" evidence="1">
    <location>
        <begin position="26"/>
        <end position="46"/>
    </location>
</feature>
<dbReference type="STRING" id="1538463.B0T36_19065"/>